<dbReference type="Gene3D" id="1.10.1740.10">
    <property type="match status" value="1"/>
</dbReference>
<accession>A0A653IE69</accession>
<evidence type="ECO:0008006" key="3">
    <source>
        <dbReference type="Google" id="ProtNLM"/>
    </source>
</evidence>
<evidence type="ECO:0000313" key="1">
    <source>
        <dbReference type="EMBL" id="VWX37518.1"/>
    </source>
</evidence>
<protein>
    <recommendedName>
        <fullName evidence="3">RNA polymerase sigma-70 region 2 domain-containing protein</fullName>
    </recommendedName>
</protein>
<organism evidence="1 2">
    <name type="scientific">Exiguobacterium oxidotolerans</name>
    <dbReference type="NCBI Taxonomy" id="223958"/>
    <lineage>
        <taxon>Bacteria</taxon>
        <taxon>Bacillati</taxon>
        <taxon>Bacillota</taxon>
        <taxon>Bacilli</taxon>
        <taxon>Bacillales</taxon>
        <taxon>Bacillales Family XII. Incertae Sedis</taxon>
        <taxon>Exiguobacterium</taxon>
    </lineage>
</organism>
<dbReference type="AlphaFoldDB" id="A0A653IE69"/>
<proteinExistence type="predicted"/>
<sequence>MQTDQELLKQIELKNSHALELLYDRYETSLYLLLRRVTTDEARIQRTLAHIFKAVWTEPRRHTSIHGYVLAAIKHVQHPTQPVH</sequence>
<dbReference type="Proteomes" id="UP000439752">
    <property type="component" value="Unassembled WGS sequence"/>
</dbReference>
<reference evidence="1 2" key="1">
    <citation type="submission" date="2019-10" db="EMBL/GenBank/DDBJ databases">
        <authorList>
            <person name="Karimi E."/>
        </authorList>
    </citation>
    <scope>NUCLEOTIDE SEQUENCE [LARGE SCALE GENOMIC DNA]</scope>
    <source>
        <strain evidence="1">Exiguobacterium sp. 9Y</strain>
    </source>
</reference>
<keyword evidence="2" id="KW-1185">Reference proteome</keyword>
<evidence type="ECO:0000313" key="2">
    <source>
        <dbReference type="Proteomes" id="UP000439752"/>
    </source>
</evidence>
<name>A0A653IE69_9BACL</name>
<dbReference type="EMBL" id="CABWKQ010000025">
    <property type="protein sequence ID" value="VWX37518.1"/>
    <property type="molecule type" value="Genomic_DNA"/>
</dbReference>
<dbReference type="RefSeq" id="WP_159173554.1">
    <property type="nucleotide sequence ID" value="NZ_LR732312.1"/>
</dbReference>
<gene>
    <name evidence="1" type="ORF">EXIGUO9Y_310011</name>
</gene>